<dbReference type="Proteomes" id="UP001164539">
    <property type="component" value="Chromosome 3"/>
</dbReference>
<proteinExistence type="predicted"/>
<organism evidence="1 2">
    <name type="scientific">Melia azedarach</name>
    <name type="common">Chinaberry tree</name>
    <dbReference type="NCBI Taxonomy" id="155640"/>
    <lineage>
        <taxon>Eukaryota</taxon>
        <taxon>Viridiplantae</taxon>
        <taxon>Streptophyta</taxon>
        <taxon>Embryophyta</taxon>
        <taxon>Tracheophyta</taxon>
        <taxon>Spermatophyta</taxon>
        <taxon>Magnoliopsida</taxon>
        <taxon>eudicotyledons</taxon>
        <taxon>Gunneridae</taxon>
        <taxon>Pentapetalae</taxon>
        <taxon>rosids</taxon>
        <taxon>malvids</taxon>
        <taxon>Sapindales</taxon>
        <taxon>Meliaceae</taxon>
        <taxon>Melia</taxon>
    </lineage>
</organism>
<keyword evidence="2" id="KW-1185">Reference proteome</keyword>
<evidence type="ECO:0000313" key="2">
    <source>
        <dbReference type="Proteomes" id="UP001164539"/>
    </source>
</evidence>
<sequence>MGMIMMPTGFRFNPTDEELIQLLERKVSGQAMHLHGHFMIERDVYQIDPQLLQWDYNVALSKNERYYYYLKENDSREVANQGWWRATGHVKKIYVNNQQRHLVGYKRPLTFHRFRDNYDNERRRKKAIKTNWIMHEYSLQSFSTDWRLCKMKFKGKPSAQEELENIRKAGSNRSSDKTFIVAEQQQQQQNLQFEGNHNNVYKHKRPYYHSEADFSGFSAVENHRQQQQQQTLQLDNNIVNETYSNVAENIQMEAMEVEQQQYPEASYDPYYCCYYFDDHNHQLGQAVADLSEEIIPSLWSWQN</sequence>
<name>A0ACC1YIY7_MELAZ</name>
<comment type="caution">
    <text evidence="1">The sequence shown here is derived from an EMBL/GenBank/DDBJ whole genome shotgun (WGS) entry which is preliminary data.</text>
</comment>
<accession>A0ACC1YIY7</accession>
<protein>
    <submittedName>
        <fullName evidence="1">NAC domain-containing protein</fullName>
    </submittedName>
</protein>
<reference evidence="1 2" key="1">
    <citation type="journal article" date="2023" name="Science">
        <title>Complex scaffold remodeling in plant triterpene biosynthesis.</title>
        <authorList>
            <person name="De La Pena R."/>
            <person name="Hodgson H."/>
            <person name="Liu J.C."/>
            <person name="Stephenson M.J."/>
            <person name="Martin A.C."/>
            <person name="Owen C."/>
            <person name="Harkess A."/>
            <person name="Leebens-Mack J."/>
            <person name="Jimenez L.E."/>
            <person name="Osbourn A."/>
            <person name="Sattely E.S."/>
        </authorList>
    </citation>
    <scope>NUCLEOTIDE SEQUENCE [LARGE SCALE GENOMIC DNA]</scope>
    <source>
        <strain evidence="2">cv. JPN11</strain>
        <tissue evidence="1">Leaf</tissue>
    </source>
</reference>
<dbReference type="EMBL" id="CM051396">
    <property type="protein sequence ID" value="KAJ4723339.1"/>
    <property type="molecule type" value="Genomic_DNA"/>
</dbReference>
<gene>
    <name evidence="1" type="ORF">OWV82_006723</name>
</gene>
<evidence type="ECO:0000313" key="1">
    <source>
        <dbReference type="EMBL" id="KAJ4723339.1"/>
    </source>
</evidence>